<proteinExistence type="predicted"/>
<dbReference type="EMBL" id="CAUYUJ010015301">
    <property type="protein sequence ID" value="CAK0852196.1"/>
    <property type="molecule type" value="Genomic_DNA"/>
</dbReference>
<name>A0ABN9U0I8_9DINO</name>
<keyword evidence="4" id="KW-1185">Reference proteome</keyword>
<feature type="chain" id="PRO_5047317790" evidence="2">
    <location>
        <begin position="34"/>
        <end position="287"/>
    </location>
</feature>
<evidence type="ECO:0000256" key="1">
    <source>
        <dbReference type="SAM" id="MobiDB-lite"/>
    </source>
</evidence>
<organism evidence="3 4">
    <name type="scientific">Prorocentrum cordatum</name>
    <dbReference type="NCBI Taxonomy" id="2364126"/>
    <lineage>
        <taxon>Eukaryota</taxon>
        <taxon>Sar</taxon>
        <taxon>Alveolata</taxon>
        <taxon>Dinophyceae</taxon>
        <taxon>Prorocentrales</taxon>
        <taxon>Prorocentraceae</taxon>
        <taxon>Prorocentrum</taxon>
    </lineage>
</organism>
<dbReference type="Proteomes" id="UP001189429">
    <property type="component" value="Unassembled WGS sequence"/>
</dbReference>
<protein>
    <submittedName>
        <fullName evidence="3">Uncharacterized protein</fullName>
    </submittedName>
</protein>
<feature type="signal peptide" evidence="2">
    <location>
        <begin position="1"/>
        <end position="33"/>
    </location>
</feature>
<feature type="region of interest" description="Disordered" evidence="1">
    <location>
        <begin position="72"/>
        <end position="97"/>
    </location>
</feature>
<evidence type="ECO:0000313" key="4">
    <source>
        <dbReference type="Proteomes" id="UP001189429"/>
    </source>
</evidence>
<keyword evidence="2" id="KW-0732">Signal</keyword>
<reference evidence="3" key="1">
    <citation type="submission" date="2023-10" db="EMBL/GenBank/DDBJ databases">
        <authorList>
            <person name="Chen Y."/>
            <person name="Shah S."/>
            <person name="Dougan E. K."/>
            <person name="Thang M."/>
            <person name="Chan C."/>
        </authorList>
    </citation>
    <scope>NUCLEOTIDE SEQUENCE [LARGE SCALE GENOMIC DNA]</scope>
</reference>
<feature type="compositionally biased region" description="Basic and acidic residues" evidence="1">
    <location>
        <begin position="77"/>
        <end position="89"/>
    </location>
</feature>
<accession>A0ABN9U0I8</accession>
<gene>
    <name evidence="3" type="ORF">PCOR1329_LOCUS44126</name>
</gene>
<evidence type="ECO:0000256" key="2">
    <source>
        <dbReference type="SAM" id="SignalP"/>
    </source>
</evidence>
<feature type="non-terminal residue" evidence="3">
    <location>
        <position position="1"/>
    </location>
</feature>
<sequence length="287" mass="31567">GPRPHERRGLEPPHLGRLHLLVLALLGRHGARARWLARVWPGTQPHRHHVLHGGAGGPAPVLADLLRPAPRGVGRAWPDDRLPDSEGGDRAQPGHLRPGPVLRCLRHGVQHPPVQHRPDAVPRLLRVHVELQQGGHDRPVGAAGLRGPAESAVGHGPGVWHHRQHGGVHRLRPLQGAAQGRQEVEGRPRLAHPVVRKAWTPGSHAFRFCSVIVGARRKPGLIIFRHAKLAELVQDCTRCLRNSGDLAEKCAFRLCRCEFEICVSMPIGSAPLYIRHSLEKTPLMSHD</sequence>
<evidence type="ECO:0000313" key="3">
    <source>
        <dbReference type="EMBL" id="CAK0852196.1"/>
    </source>
</evidence>
<comment type="caution">
    <text evidence="3">The sequence shown here is derived from an EMBL/GenBank/DDBJ whole genome shotgun (WGS) entry which is preliminary data.</text>
</comment>